<sequence>MVRIVRAKEKTKKKPGRPTKLRIEDQILSDPYRNRHRRFGLRSNLIAGICNYELAL</sequence>
<dbReference type="AlphaFoldDB" id="A0A563W5G7"/>
<keyword evidence="2" id="KW-1185">Reference proteome</keyword>
<dbReference type="Proteomes" id="UP000320055">
    <property type="component" value="Unassembled WGS sequence"/>
</dbReference>
<proteinExistence type="predicted"/>
<dbReference type="EMBL" id="CAACVJ010000706">
    <property type="protein sequence ID" value="VEP18942.1"/>
    <property type="molecule type" value="Genomic_DNA"/>
</dbReference>
<gene>
    <name evidence="1" type="ORF">H1P_970015</name>
</gene>
<evidence type="ECO:0000313" key="2">
    <source>
        <dbReference type="Proteomes" id="UP000320055"/>
    </source>
</evidence>
<evidence type="ECO:0000313" key="1">
    <source>
        <dbReference type="EMBL" id="VEP18942.1"/>
    </source>
</evidence>
<accession>A0A563W5G7</accession>
<name>A0A563W5G7_9CYAN</name>
<reference evidence="1 2" key="1">
    <citation type="submission" date="2019-01" db="EMBL/GenBank/DDBJ databases">
        <authorList>
            <person name="Brito A."/>
        </authorList>
    </citation>
    <scope>NUCLEOTIDE SEQUENCE [LARGE SCALE GENOMIC DNA]</scope>
    <source>
        <strain evidence="1">1</strain>
    </source>
</reference>
<organism evidence="1 2">
    <name type="scientific">Hyella patelloides LEGE 07179</name>
    <dbReference type="NCBI Taxonomy" id="945734"/>
    <lineage>
        <taxon>Bacteria</taxon>
        <taxon>Bacillati</taxon>
        <taxon>Cyanobacteriota</taxon>
        <taxon>Cyanophyceae</taxon>
        <taxon>Pleurocapsales</taxon>
        <taxon>Hyellaceae</taxon>
        <taxon>Hyella</taxon>
    </lineage>
</organism>
<protein>
    <submittedName>
        <fullName evidence="1">Uncharacterized protein</fullName>
    </submittedName>
</protein>